<evidence type="ECO:0000313" key="5">
    <source>
        <dbReference type="Proteomes" id="UP000053317"/>
    </source>
</evidence>
<dbReference type="Gene3D" id="3.90.25.10">
    <property type="entry name" value="UDP-galactose 4-epimerase, domain 1"/>
    <property type="match status" value="1"/>
</dbReference>
<dbReference type="PANTHER" id="PTHR47706">
    <property type="entry name" value="NMRA-LIKE FAMILY PROTEIN"/>
    <property type="match status" value="1"/>
</dbReference>
<dbReference type="InterPro" id="IPR008030">
    <property type="entry name" value="NmrA-like"/>
</dbReference>
<dbReference type="SUPFAM" id="SSF51735">
    <property type="entry name" value="NAD(P)-binding Rossmann-fold domains"/>
    <property type="match status" value="1"/>
</dbReference>
<sequence>MSIPRHILVIGLGELGLPVTLEIADLASKQEPPSSVSVLVRPSPVLDGKTDSSKTQKLNLLQSLGVSLLHIDLAACSKDELVQAFVDYDCIVSCTGFVGGSDTIWKTVYAVYEAKVPYFIPWQFGVDYDQVGYGSAQRLWSIQLDVRRFLRSHSGETSATTHAMASNTQWTIVQTVIFTSFLFEPWFEIVDVRDSSKPIVRALGGWENKVSTTSPKDIGKVTAMVVFDPSVRNQVVKCAGDTVTYAELADIVGEALGIPVKRELLEVEFLESELKNHSEDNIKMYQVAFAKGTGCSWPIEETVNHRRHLELQGVREFAMEKLRDSRPKA</sequence>
<dbReference type="InterPro" id="IPR036291">
    <property type="entry name" value="NAD(P)-bd_dom_sf"/>
</dbReference>
<evidence type="ECO:0000313" key="4">
    <source>
        <dbReference type="EMBL" id="KKY21720.1"/>
    </source>
</evidence>
<dbReference type="EMBL" id="LCWF01000082">
    <property type="protein sequence ID" value="KKY21720.1"/>
    <property type="molecule type" value="Genomic_DNA"/>
</dbReference>
<reference evidence="4 5" key="1">
    <citation type="submission" date="2015-05" db="EMBL/GenBank/DDBJ databases">
        <title>Distinctive expansion of gene families associated with plant cell wall degradation and secondary metabolism in the genomes of grapevine trunk pathogens.</title>
        <authorList>
            <person name="Lawrence D.P."/>
            <person name="Travadon R."/>
            <person name="Rolshausen P.E."/>
            <person name="Baumgartner K."/>
        </authorList>
    </citation>
    <scope>NUCLEOTIDE SEQUENCE [LARGE SCALE GENOMIC DNA]</scope>
    <source>
        <strain evidence="4">UCRPC4</strain>
    </source>
</reference>
<reference evidence="4 5" key="2">
    <citation type="submission" date="2015-05" db="EMBL/GenBank/DDBJ databases">
        <authorList>
            <person name="Morales-Cruz A."/>
            <person name="Amrine K.C."/>
            <person name="Cantu D."/>
        </authorList>
    </citation>
    <scope>NUCLEOTIDE SEQUENCE [LARGE SCALE GENOMIC DNA]</scope>
    <source>
        <strain evidence="4">UCRPC4</strain>
    </source>
</reference>
<evidence type="ECO:0000256" key="1">
    <source>
        <dbReference type="ARBA" id="ARBA00022857"/>
    </source>
</evidence>
<gene>
    <name evidence="4" type="ORF">UCRPC4_g03487</name>
</gene>
<dbReference type="GO" id="GO:0016491">
    <property type="term" value="F:oxidoreductase activity"/>
    <property type="evidence" value="ECO:0007669"/>
    <property type="project" value="UniProtKB-KW"/>
</dbReference>
<name>A0A0G2GYK4_PHACM</name>
<dbReference type="Gene3D" id="3.40.50.720">
    <property type="entry name" value="NAD(P)-binding Rossmann-like Domain"/>
    <property type="match status" value="1"/>
</dbReference>
<accession>A0A0G2GYK4</accession>
<proteinExistence type="predicted"/>
<dbReference type="Proteomes" id="UP000053317">
    <property type="component" value="Unassembled WGS sequence"/>
</dbReference>
<feature type="domain" description="NmrA-like" evidence="3">
    <location>
        <begin position="34"/>
        <end position="304"/>
    </location>
</feature>
<keyword evidence="1" id="KW-0521">NADP</keyword>
<evidence type="ECO:0000259" key="3">
    <source>
        <dbReference type="Pfam" id="PF05368"/>
    </source>
</evidence>
<keyword evidence="2" id="KW-0560">Oxidoreductase</keyword>
<organism evidence="4 5">
    <name type="scientific">Phaeomoniella chlamydospora</name>
    <name type="common">Phaeoacremonium chlamydosporum</name>
    <dbReference type="NCBI Taxonomy" id="158046"/>
    <lineage>
        <taxon>Eukaryota</taxon>
        <taxon>Fungi</taxon>
        <taxon>Dikarya</taxon>
        <taxon>Ascomycota</taxon>
        <taxon>Pezizomycotina</taxon>
        <taxon>Eurotiomycetes</taxon>
        <taxon>Chaetothyriomycetidae</taxon>
        <taxon>Phaeomoniellales</taxon>
        <taxon>Phaeomoniellaceae</taxon>
        <taxon>Phaeomoniella</taxon>
    </lineage>
</organism>
<evidence type="ECO:0000256" key="2">
    <source>
        <dbReference type="ARBA" id="ARBA00023002"/>
    </source>
</evidence>
<dbReference type="Pfam" id="PF05368">
    <property type="entry name" value="NmrA"/>
    <property type="match status" value="1"/>
</dbReference>
<dbReference type="InterPro" id="IPR051609">
    <property type="entry name" value="NmrA/Isoflavone_reductase-like"/>
</dbReference>
<dbReference type="OrthoDB" id="5283654at2759"/>
<dbReference type="PANTHER" id="PTHR47706:SF6">
    <property type="entry name" value="NMRA-LIKE FAMILY PROTEIN (AFU_ORTHOLOGUE AFUA_6G00280)"/>
    <property type="match status" value="1"/>
</dbReference>
<dbReference type="AlphaFoldDB" id="A0A0G2GYK4"/>
<protein>
    <submittedName>
        <fullName evidence="4">Putative isoflavone reductase family protein</fullName>
    </submittedName>
</protein>
<keyword evidence="5" id="KW-1185">Reference proteome</keyword>
<comment type="caution">
    <text evidence="4">The sequence shown here is derived from an EMBL/GenBank/DDBJ whole genome shotgun (WGS) entry which is preliminary data.</text>
</comment>